<evidence type="ECO:0000256" key="7">
    <source>
        <dbReference type="ARBA" id="ARBA00023136"/>
    </source>
</evidence>
<keyword evidence="6 8" id="KW-1133">Transmembrane helix</keyword>
<name>A0AB73A9G2_ENTFC</name>
<dbReference type="CDD" id="cd02609">
    <property type="entry name" value="P-type_ATPase"/>
    <property type="match status" value="1"/>
</dbReference>
<feature type="transmembrane region" description="Helical" evidence="8">
    <location>
        <begin position="682"/>
        <end position="700"/>
    </location>
</feature>
<dbReference type="SUPFAM" id="SSF81653">
    <property type="entry name" value="Calcium ATPase, transduction domain A"/>
    <property type="match status" value="1"/>
</dbReference>
<dbReference type="Pfam" id="PF00702">
    <property type="entry name" value="Hydrolase"/>
    <property type="match status" value="1"/>
</dbReference>
<feature type="transmembrane region" description="Helical" evidence="8">
    <location>
        <begin position="100"/>
        <end position="118"/>
    </location>
</feature>
<dbReference type="Gene3D" id="2.70.150.10">
    <property type="entry name" value="Calcium-transporting ATPase, cytoplasmic transduction domain A"/>
    <property type="match status" value="1"/>
</dbReference>
<evidence type="ECO:0000256" key="8">
    <source>
        <dbReference type="SAM" id="Phobius"/>
    </source>
</evidence>
<dbReference type="Proteomes" id="UP000014622">
    <property type="component" value="Unassembled WGS sequence"/>
</dbReference>
<dbReference type="PRINTS" id="PR00120">
    <property type="entry name" value="HATPASE"/>
</dbReference>
<dbReference type="EMBL" id="ATIT01000086">
    <property type="protein sequence ID" value="EPI12824.1"/>
    <property type="molecule type" value="Genomic_DNA"/>
</dbReference>
<dbReference type="Pfam" id="PF00690">
    <property type="entry name" value="Cation_ATPase_N"/>
    <property type="match status" value="1"/>
</dbReference>
<evidence type="ECO:0000259" key="10">
    <source>
        <dbReference type="Pfam" id="PF00690"/>
    </source>
</evidence>
<dbReference type="Pfam" id="PF00122">
    <property type="entry name" value="E1-E2_ATPase"/>
    <property type="match status" value="1"/>
</dbReference>
<gene>
    <name evidence="11" type="ORF">D356_01414</name>
</gene>
<evidence type="ECO:0000256" key="6">
    <source>
        <dbReference type="ARBA" id="ARBA00022989"/>
    </source>
</evidence>
<keyword evidence="5" id="KW-1278">Translocase</keyword>
<feature type="transmembrane region" description="Helical" evidence="8">
    <location>
        <begin position="720"/>
        <end position="741"/>
    </location>
</feature>
<dbReference type="InterPro" id="IPR023214">
    <property type="entry name" value="HAD_sf"/>
</dbReference>
<dbReference type="PRINTS" id="PR00119">
    <property type="entry name" value="CATATPASE"/>
</dbReference>
<feature type="transmembrane region" description="Helical" evidence="8">
    <location>
        <begin position="747"/>
        <end position="764"/>
    </location>
</feature>
<dbReference type="SFLD" id="SFLDG00002">
    <property type="entry name" value="C1.7:_P-type_atpase_like"/>
    <property type="match status" value="1"/>
</dbReference>
<evidence type="ECO:0000259" key="9">
    <source>
        <dbReference type="Pfam" id="PF00122"/>
    </source>
</evidence>
<evidence type="ECO:0000313" key="11">
    <source>
        <dbReference type="EMBL" id="EPI12824.1"/>
    </source>
</evidence>
<evidence type="ECO:0000256" key="3">
    <source>
        <dbReference type="ARBA" id="ARBA00022741"/>
    </source>
</evidence>
<keyword evidence="3" id="KW-0547">Nucleotide-binding</keyword>
<dbReference type="GO" id="GO:0016020">
    <property type="term" value="C:membrane"/>
    <property type="evidence" value="ECO:0007669"/>
    <property type="project" value="UniProtKB-SubCell"/>
</dbReference>
<feature type="transmembrane region" description="Helical" evidence="8">
    <location>
        <begin position="776"/>
        <end position="792"/>
    </location>
</feature>
<dbReference type="Gene3D" id="3.40.1110.10">
    <property type="entry name" value="Calcium-transporting ATPase, cytoplasmic domain N"/>
    <property type="match status" value="1"/>
</dbReference>
<reference evidence="11 12" key="1">
    <citation type="submission" date="2013-06" db="EMBL/GenBank/DDBJ databases">
        <authorList>
            <person name="Weinstock G."/>
            <person name="Sodergren E."/>
            <person name="Lobos E.A."/>
            <person name="Fulton L."/>
            <person name="Fulton R."/>
            <person name="Courtney L."/>
            <person name="Fronick C."/>
            <person name="O'Laughlin M."/>
            <person name="Godfrey J."/>
            <person name="Wilson R.M."/>
            <person name="Miner T."/>
            <person name="Farmer C."/>
            <person name="Delehaunty K."/>
            <person name="Cordes M."/>
            <person name="Minx P."/>
            <person name="Tomlinson C."/>
            <person name="Chen J."/>
            <person name="Wollam A."/>
            <person name="Pepin K.H."/>
            <person name="Bhonagiri V."/>
            <person name="Zhang X."/>
            <person name="Warren W."/>
            <person name="Mitreva M."/>
            <person name="Mardis E.R."/>
            <person name="Wilson R.K."/>
        </authorList>
    </citation>
    <scope>NUCLEOTIDE SEQUENCE [LARGE SCALE GENOMIC DNA]</scope>
    <source>
        <strain evidence="11 12">SD2A-2</strain>
    </source>
</reference>
<feature type="transmembrane region" description="Helical" evidence="8">
    <location>
        <begin position="652"/>
        <end position="676"/>
    </location>
</feature>
<keyword evidence="2 8" id="KW-0812">Transmembrane</keyword>
<dbReference type="SFLD" id="SFLDS00003">
    <property type="entry name" value="Haloacid_Dehalogenase"/>
    <property type="match status" value="1"/>
</dbReference>
<proteinExistence type="predicted"/>
<keyword evidence="4" id="KW-0067">ATP-binding</keyword>
<dbReference type="SFLD" id="SFLDF00027">
    <property type="entry name" value="p-type_atpase"/>
    <property type="match status" value="1"/>
</dbReference>
<comment type="caution">
    <text evidence="11">The sequence shown here is derived from an EMBL/GenBank/DDBJ whole genome shotgun (WGS) entry which is preliminary data.</text>
</comment>
<dbReference type="GO" id="GO:0016887">
    <property type="term" value="F:ATP hydrolysis activity"/>
    <property type="evidence" value="ECO:0007669"/>
    <property type="project" value="InterPro"/>
</dbReference>
<dbReference type="InterPro" id="IPR036412">
    <property type="entry name" value="HAD-like_sf"/>
</dbReference>
<evidence type="ECO:0000256" key="4">
    <source>
        <dbReference type="ARBA" id="ARBA00022840"/>
    </source>
</evidence>
<dbReference type="InterPro" id="IPR023299">
    <property type="entry name" value="ATPase_P-typ_cyto_dom_N"/>
</dbReference>
<dbReference type="SUPFAM" id="SSF81665">
    <property type="entry name" value="Calcium ATPase, transmembrane domain M"/>
    <property type="match status" value="1"/>
</dbReference>
<dbReference type="AlphaFoldDB" id="A0AB73A9G2"/>
<feature type="domain" description="Cation-transporting P-type ATPase N-terminal" evidence="10">
    <location>
        <begin position="50"/>
        <end position="114"/>
    </location>
</feature>
<feature type="domain" description="P-type ATPase A" evidence="9">
    <location>
        <begin position="155"/>
        <end position="250"/>
    </location>
</feature>
<evidence type="ECO:0000313" key="12">
    <source>
        <dbReference type="Proteomes" id="UP000014622"/>
    </source>
</evidence>
<evidence type="ECO:0000256" key="1">
    <source>
        <dbReference type="ARBA" id="ARBA00004141"/>
    </source>
</evidence>
<feature type="transmembrane region" description="Helical" evidence="8">
    <location>
        <begin position="798"/>
        <end position="816"/>
    </location>
</feature>
<dbReference type="InterPro" id="IPR001757">
    <property type="entry name" value="P_typ_ATPase"/>
</dbReference>
<feature type="transmembrane region" description="Helical" evidence="8">
    <location>
        <begin position="271"/>
        <end position="292"/>
    </location>
</feature>
<dbReference type="InterPro" id="IPR023298">
    <property type="entry name" value="ATPase_P-typ_TM_dom_sf"/>
</dbReference>
<organism evidence="11 12">
    <name type="scientific">Enterococcus faecium SD2A-2</name>
    <dbReference type="NCBI Taxonomy" id="1244154"/>
    <lineage>
        <taxon>Bacteria</taxon>
        <taxon>Bacillati</taxon>
        <taxon>Bacillota</taxon>
        <taxon>Bacilli</taxon>
        <taxon>Lactobacillales</taxon>
        <taxon>Enterococcaceae</taxon>
        <taxon>Enterococcus</taxon>
    </lineage>
</organism>
<dbReference type="InterPro" id="IPR059000">
    <property type="entry name" value="ATPase_P-type_domA"/>
</dbReference>
<dbReference type="Gene3D" id="1.20.1110.10">
    <property type="entry name" value="Calcium-transporting ATPase, transmembrane domain"/>
    <property type="match status" value="1"/>
</dbReference>
<dbReference type="InterPro" id="IPR018303">
    <property type="entry name" value="ATPase_P-typ_P_site"/>
</dbReference>
<keyword evidence="7 8" id="KW-0472">Membrane</keyword>
<protein>
    <submittedName>
        <fullName evidence="11">E1-E2 ATPase</fullName>
    </submittedName>
</protein>
<dbReference type="Gene3D" id="3.40.50.1000">
    <property type="entry name" value="HAD superfamily/HAD-like"/>
    <property type="match status" value="1"/>
</dbReference>
<comment type="subcellular location">
    <subcellularLocation>
        <location evidence="1">Membrane</location>
        <topology evidence="1">Multi-pass membrane protein</topology>
    </subcellularLocation>
</comment>
<sequence length="856" mass="95326">MYASLIRGTLFISVLYWIGEVCKYPENEIDRGSHMKNKWTNRSKKKKRTQKSSDKVIRLFPSYKEGLTAEQVKERIEKGAANDSVDPTFKTNQQIILENIFTYFNLIFLILAILLCLVESYKNLTFLPVIIANTGIAVFQEIRSKKILDELNVLNTAKVNVIREGIEQTVAIENLVLDDIVILETGHQIPADAEVVEGKLQVNEALLTGEADEITKEIGDPLMSGSFVVSGKAYARLDKVGADSYISQLTVKAKTMGEGEQSEMIASLNQLIKWIGIIIIPIGILLFSQSYFFNGNTMKESVVAMEAALIGMIPEGLYLLTTIALALSATKLAKQRVLLHNMKSIETLARVNVLCVDKTGTITENKMSVQKVIVSKKQEIISQSDQLEERIADYAKAMAGDNATMEAVKEYFTKTTDQSYHQVIPFSSVQKFSSVALEDKVYVLGAPEMVLRDQLPEYAEEFVSFAEKGYRVLVFGVYDGILEEPVLTEAVTPLGYILIANPIRKEARATFDYFKKQQVAIKVISGDNPLTVSNVAVQAGISHADQYIDASKLSEEEYEAAVEKYTVFGRVKPEQKKIFVQLLKRNNTVAMTGDGVNDILAMKEADCSIAMASGNEAAMQASQVVLLDSDFSRMPEVVAEGRRVVNNIERSASLFLVKNIFSFLLSLFSVIFALTYPLEPSQITLISLFTIGLPSFLLALEENKKRIKGKFIMNVMEKAVPGGLTDMIVVGALVICGVTLNLNKTDVSTASTMLLITVGFLVLYKICSPLNKFRSQIILFCASGIFFSVVFLHKLFSITGISAVSLLLLSILFFSADSIFRHLTTLVEYLFERKNEKEPEIINKLPRFLRLFKRNK</sequence>
<dbReference type="SUPFAM" id="SSF56784">
    <property type="entry name" value="HAD-like"/>
    <property type="match status" value="1"/>
</dbReference>
<dbReference type="GO" id="GO:0005524">
    <property type="term" value="F:ATP binding"/>
    <property type="evidence" value="ECO:0007669"/>
    <property type="project" value="UniProtKB-KW"/>
</dbReference>
<dbReference type="PROSITE" id="PS00154">
    <property type="entry name" value="ATPASE_E1_E2"/>
    <property type="match status" value="1"/>
</dbReference>
<evidence type="ECO:0000256" key="2">
    <source>
        <dbReference type="ARBA" id="ARBA00022692"/>
    </source>
</evidence>
<accession>A0AB73A9G2</accession>
<evidence type="ECO:0000256" key="5">
    <source>
        <dbReference type="ARBA" id="ARBA00022967"/>
    </source>
</evidence>
<dbReference type="NCBIfam" id="TIGR01494">
    <property type="entry name" value="ATPase_P-type"/>
    <property type="match status" value="2"/>
</dbReference>
<dbReference type="InterPro" id="IPR004014">
    <property type="entry name" value="ATPase_P-typ_cation-transptr_N"/>
</dbReference>
<dbReference type="InterPro" id="IPR008250">
    <property type="entry name" value="ATPase_P-typ_transduc_dom_A_sf"/>
</dbReference>
<dbReference type="InterPro" id="IPR044492">
    <property type="entry name" value="P_typ_ATPase_HD_dom"/>
</dbReference>
<dbReference type="PANTHER" id="PTHR42861">
    <property type="entry name" value="CALCIUM-TRANSPORTING ATPASE"/>
    <property type="match status" value="1"/>
</dbReference>
<feature type="transmembrane region" description="Helical" evidence="8">
    <location>
        <begin position="312"/>
        <end position="333"/>
    </location>
</feature>